<keyword evidence="2" id="KW-1185">Reference proteome</keyword>
<name>Q7U4E8_PARMW</name>
<gene>
    <name evidence="1" type="ordered locus">SYNW2120</name>
</gene>
<evidence type="ECO:0000313" key="2">
    <source>
        <dbReference type="Proteomes" id="UP000001422"/>
    </source>
</evidence>
<dbReference type="KEGG" id="syw:SYNW2120"/>
<evidence type="ECO:0008006" key="3">
    <source>
        <dbReference type="Google" id="ProtNLM"/>
    </source>
</evidence>
<accession>Q7U4E8</accession>
<dbReference type="AlphaFoldDB" id="Q7U4E8"/>
<dbReference type="EMBL" id="BX569694">
    <property type="protein sequence ID" value="CAE08635.1"/>
    <property type="molecule type" value="Genomic_DNA"/>
</dbReference>
<proteinExistence type="predicted"/>
<dbReference type="HOGENOM" id="CLU_747891_0_0_3"/>
<evidence type="ECO:0000313" key="1">
    <source>
        <dbReference type="EMBL" id="CAE08635.1"/>
    </source>
</evidence>
<protein>
    <recommendedName>
        <fullName evidence="3">P-loop containing nucleotide triphosphate hydrolase</fullName>
    </recommendedName>
</protein>
<dbReference type="Proteomes" id="UP000001422">
    <property type="component" value="Chromosome"/>
</dbReference>
<dbReference type="SUPFAM" id="SSF52540">
    <property type="entry name" value="P-loop containing nucleoside triphosphate hydrolases"/>
    <property type="match status" value="1"/>
</dbReference>
<dbReference type="eggNOG" id="ENOG5032QZW">
    <property type="taxonomic scope" value="Bacteria"/>
</dbReference>
<sequence length="378" mass="43917">MTTTTPAAPARRRLILHAGTHKTASTDIQSRLLRSRGLLEEQNVQYRFPLKDVAHFKPLTKAITRGQWDVWHDYLETMAGSSGDLLLSAEQFAPRLTQRKTIRTLRSLAQQHGYELTIVIFIRSQLDYINSRYAYTLKRFYHTTTFESYVKEVLAGRLPSSGTFTGPKAKRSDVFDFWNYFAALLQERERGLDVRFIPFRQTDPDPLRQLLTTLDLNPDLDWAASRSEALNQSPGPRATWLAREVGLRLARHGISHRVIENSSAIIPQEQSFRRWKDGSYWGFDRDLARVVRRHFKDNNDRFAKAVWGRRWKEVFIQDRTLLKRPQAVYAPETASEMVAMQRIADHVLLRIERRQQPRAFNQLREALERLGSTLPGTI</sequence>
<dbReference type="Gene3D" id="3.40.50.300">
    <property type="entry name" value="P-loop containing nucleotide triphosphate hydrolases"/>
    <property type="match status" value="1"/>
</dbReference>
<organism evidence="1 2">
    <name type="scientific">Parasynechococcus marenigrum (strain WH8102)</name>
    <dbReference type="NCBI Taxonomy" id="84588"/>
    <lineage>
        <taxon>Bacteria</taxon>
        <taxon>Bacillati</taxon>
        <taxon>Cyanobacteriota</taxon>
        <taxon>Cyanophyceae</taxon>
        <taxon>Synechococcales</taxon>
        <taxon>Prochlorococcaceae</taxon>
        <taxon>Parasynechococcus</taxon>
        <taxon>Parasynechococcus marenigrum</taxon>
    </lineage>
</organism>
<reference evidence="1 2" key="1">
    <citation type="journal article" date="2003" name="Nature">
        <title>The genome of a motile marine Synechococcus.</title>
        <authorList>
            <person name="Palenik B."/>
            <person name="Brahamsha B."/>
            <person name="Larimer F."/>
            <person name="Land M."/>
            <person name="Hauser L."/>
            <person name="Chain P."/>
            <person name="Lamerdin J."/>
            <person name="Regala W."/>
            <person name="Allen E.A."/>
            <person name="McCarren J."/>
            <person name="Paulsen I."/>
            <person name="Dufresne A."/>
            <person name="Partensky F."/>
            <person name="Webb E."/>
            <person name="Waterbury J."/>
        </authorList>
    </citation>
    <scope>NUCLEOTIDE SEQUENCE [LARGE SCALE GENOMIC DNA]</scope>
    <source>
        <strain evidence="1 2">WH8102</strain>
    </source>
</reference>
<dbReference type="STRING" id="84588.SYNW2120"/>
<dbReference type="InterPro" id="IPR027417">
    <property type="entry name" value="P-loop_NTPase"/>
</dbReference>